<organism evidence="1 2">
    <name type="scientific">Protopolystoma xenopodis</name>
    <dbReference type="NCBI Taxonomy" id="117903"/>
    <lineage>
        <taxon>Eukaryota</taxon>
        <taxon>Metazoa</taxon>
        <taxon>Spiralia</taxon>
        <taxon>Lophotrochozoa</taxon>
        <taxon>Platyhelminthes</taxon>
        <taxon>Monogenea</taxon>
        <taxon>Polyopisthocotylea</taxon>
        <taxon>Polystomatidea</taxon>
        <taxon>Polystomatidae</taxon>
        <taxon>Protopolystoma</taxon>
    </lineage>
</organism>
<gene>
    <name evidence="1" type="ORF">PXEA_LOCUS22992</name>
</gene>
<comment type="caution">
    <text evidence="1">The sequence shown here is derived from an EMBL/GenBank/DDBJ whole genome shotgun (WGS) entry which is preliminary data.</text>
</comment>
<evidence type="ECO:0000313" key="1">
    <source>
        <dbReference type="EMBL" id="VEL29552.1"/>
    </source>
</evidence>
<dbReference type="EMBL" id="CAAALY010104151">
    <property type="protein sequence ID" value="VEL29552.1"/>
    <property type="molecule type" value="Genomic_DNA"/>
</dbReference>
<proteinExistence type="predicted"/>
<sequence length="121" mass="12753">MNSCVLFQFIIPSCHTSVYCHTNSLSIACLAGLYANSSRIGPILSGERPYCTDHHLLPAAGGQGDQYFASTTASAAAATGELGSSVPATFPGLLSATIYLHRSCHYAAYLQHPGKLSAKLY</sequence>
<dbReference type="Proteomes" id="UP000784294">
    <property type="component" value="Unassembled WGS sequence"/>
</dbReference>
<protein>
    <submittedName>
        <fullName evidence="1">Uncharacterized protein</fullName>
    </submittedName>
</protein>
<accession>A0A3S5CR32</accession>
<dbReference type="AlphaFoldDB" id="A0A3S5CR32"/>
<name>A0A3S5CR32_9PLAT</name>
<keyword evidence="2" id="KW-1185">Reference proteome</keyword>
<evidence type="ECO:0000313" key="2">
    <source>
        <dbReference type="Proteomes" id="UP000784294"/>
    </source>
</evidence>
<reference evidence="1" key="1">
    <citation type="submission" date="2018-11" db="EMBL/GenBank/DDBJ databases">
        <authorList>
            <consortium name="Pathogen Informatics"/>
        </authorList>
    </citation>
    <scope>NUCLEOTIDE SEQUENCE</scope>
</reference>